<feature type="transmembrane region" description="Helical" evidence="2">
    <location>
        <begin position="752"/>
        <end position="776"/>
    </location>
</feature>
<dbReference type="EMBL" id="JADOXO010000140">
    <property type="protein sequence ID" value="KAF9812126.1"/>
    <property type="molecule type" value="Genomic_DNA"/>
</dbReference>
<feature type="region of interest" description="Disordered" evidence="1">
    <location>
        <begin position="73"/>
        <end position="93"/>
    </location>
</feature>
<comment type="caution">
    <text evidence="3">The sequence shown here is derived from an EMBL/GenBank/DDBJ whole genome shotgun (WGS) entry which is preliminary data.</text>
</comment>
<gene>
    <name evidence="3" type="ORF">IEO21_06359</name>
</gene>
<reference evidence="3" key="2">
    <citation type="journal article" name="Front. Microbiol.">
        <title>Degradative Capacity of Two Strains of Rhodonia placenta: From Phenotype to Genotype.</title>
        <authorList>
            <person name="Kolle M."/>
            <person name="Horta M.A.C."/>
            <person name="Nowrousian M."/>
            <person name="Ohm R.A."/>
            <person name="Benz J.P."/>
            <person name="Pilgard A."/>
        </authorList>
    </citation>
    <scope>NUCLEOTIDE SEQUENCE</scope>
    <source>
        <strain evidence="3">FPRL280</strain>
    </source>
</reference>
<feature type="compositionally biased region" description="Basic and acidic residues" evidence="1">
    <location>
        <begin position="357"/>
        <end position="376"/>
    </location>
</feature>
<keyword evidence="2" id="KW-0812">Transmembrane</keyword>
<feature type="region of interest" description="Disordered" evidence="1">
    <location>
        <begin position="557"/>
        <end position="580"/>
    </location>
</feature>
<feature type="transmembrane region" description="Helical" evidence="2">
    <location>
        <begin position="703"/>
        <end position="732"/>
    </location>
</feature>
<organism evidence="3 4">
    <name type="scientific">Rhodonia placenta</name>
    <dbReference type="NCBI Taxonomy" id="104341"/>
    <lineage>
        <taxon>Eukaryota</taxon>
        <taxon>Fungi</taxon>
        <taxon>Dikarya</taxon>
        <taxon>Basidiomycota</taxon>
        <taxon>Agaricomycotina</taxon>
        <taxon>Agaricomycetes</taxon>
        <taxon>Polyporales</taxon>
        <taxon>Adustoporiaceae</taxon>
        <taxon>Rhodonia</taxon>
    </lineage>
</organism>
<feature type="compositionally biased region" description="Pro residues" evidence="1">
    <location>
        <begin position="191"/>
        <end position="209"/>
    </location>
</feature>
<protein>
    <submittedName>
        <fullName evidence="3">Uncharacterized protein</fullName>
    </submittedName>
</protein>
<feature type="transmembrane region" description="Helical" evidence="2">
    <location>
        <begin position="856"/>
        <end position="879"/>
    </location>
</feature>
<proteinExistence type="predicted"/>
<keyword evidence="2" id="KW-1133">Transmembrane helix</keyword>
<evidence type="ECO:0000313" key="4">
    <source>
        <dbReference type="Proteomes" id="UP000639403"/>
    </source>
</evidence>
<accession>A0A8H7U182</accession>
<reference evidence="3" key="1">
    <citation type="submission" date="2020-11" db="EMBL/GenBank/DDBJ databases">
        <authorList>
            <person name="Koelle M."/>
            <person name="Horta M.A.C."/>
            <person name="Nowrousian M."/>
            <person name="Ohm R.A."/>
            <person name="Benz P."/>
            <person name="Pilgard A."/>
        </authorList>
    </citation>
    <scope>NUCLEOTIDE SEQUENCE</scope>
    <source>
        <strain evidence="3">FPRL280</strain>
    </source>
</reference>
<name>A0A8H7U182_9APHY</name>
<feature type="transmembrane region" description="Helical" evidence="2">
    <location>
        <begin position="807"/>
        <end position="836"/>
    </location>
</feature>
<keyword evidence="2" id="KW-0472">Membrane</keyword>
<dbReference type="Proteomes" id="UP000639403">
    <property type="component" value="Unassembled WGS sequence"/>
</dbReference>
<feature type="compositionally biased region" description="Basic and acidic residues" evidence="1">
    <location>
        <begin position="402"/>
        <end position="411"/>
    </location>
</feature>
<feature type="region of interest" description="Disordered" evidence="1">
    <location>
        <begin position="350"/>
        <end position="417"/>
    </location>
</feature>
<sequence length="882" mass="95807">MPTSTITESNPSETVLSEEFIQDAFHSYLKSSLTQAKIEGLLPTNVLSSAEGDLMITGPALCLYFAALRSTTEPPSVPLPKRSKGSSPPLQLSQDNCPPTFRPFWIVWSHTVPEIQALVPEYQHDLARVICGLPPIASPLNPRLNGIAADLRAVAIEISMRRSFQDRYANDLQAALDAGSGGRKKVKASFVPPPVYDSPPATRPSPSPSPSTASFSPIPPALHSPTPTILTPDSPAIEFIRETLYAALADVIERMPPLRRLLRSDPSRAYFASVAFAILDVATTSVTHPELQTKGLADVLPNSESGDHEATIYGVLGQTLTLSKCPPDLRPFMKELCAIGQAARDMEEEDSVATVHALEREREPPRPRLERVRDILEGGVGHAFNSGSTHRHSSRRSSAQGHDSRSTDPRRRTTSTENRAVAFANRINALALGMTKLRAFRERQDVVFKLLLIEEMRRAGDPPNGLPGIIRENCALHARAAEDGMQTLVAQQTAPSLFIVTVSSVRRHVDCIFIERFLKVRYVVGVLDVHGKYAHTDVTTVAASIALVHTTSTWTSRAMHPGCKRNPNGHEPDARPDSAVLPPEDLIWMKSSQRTTITPPTLLDADGVLRTDESLFRAHRVSDTTTYSTTPTLLESNPYHGSVMAKPKNLKEYTRISGVQLDDERRHIRSIISTIAESPVPRPRLPAPSCMRDVYSKTLAQRVLFVLLTTTFGGLLGFVGQALGGAILHTAWAGHSVCIEHPRVVFDEWAAMYAGALGGALLGVFIGAATVVYAVYVRRRCQESAADGESPTVQHVLKMLPEIARPFVVRTSLCLAELAAHVVFGVAAGALGSAIWMCERIHQANMGPEISRAAKAGLVGTLLVALVVEAAVAFARILADIV</sequence>
<evidence type="ECO:0000256" key="1">
    <source>
        <dbReference type="SAM" id="MobiDB-lite"/>
    </source>
</evidence>
<dbReference type="AlphaFoldDB" id="A0A8H7U182"/>
<evidence type="ECO:0000256" key="2">
    <source>
        <dbReference type="SAM" id="Phobius"/>
    </source>
</evidence>
<evidence type="ECO:0000313" key="3">
    <source>
        <dbReference type="EMBL" id="KAF9812126.1"/>
    </source>
</evidence>
<feature type="region of interest" description="Disordered" evidence="1">
    <location>
        <begin position="183"/>
        <end position="227"/>
    </location>
</feature>